<evidence type="ECO:0000259" key="3">
    <source>
        <dbReference type="SMART" id="SM00460"/>
    </source>
</evidence>
<reference evidence="4 5" key="1">
    <citation type="journal article" date="2018" name="Int. J. Syst. Evol. Microbiol.">
        <title>Bifidobacterium catulorum sp. nov., a novel taxon from the faeces of the baby common marmoset (Callithrix jacchus).</title>
        <authorList>
            <person name="Modesto M."/>
            <person name="Michelini S."/>
            <person name="Oki K."/>
            <person name="Biavati B."/>
            <person name="Watanabe K."/>
            <person name="Mattarelli P."/>
        </authorList>
    </citation>
    <scope>NUCLEOTIDE SEQUENCE [LARGE SCALE GENOMIC DNA]</scope>
    <source>
        <strain evidence="4 5">MRM 8.19</strain>
    </source>
</reference>
<sequence>MPTMRSRRRLHGRGLLRPTFRALVVVLVVAAATILGLALDAASLMAMAIAGAATLMVSLPLAVIQRRLVRNVATGMGVDGMLREYRRRRRNSRMALLMPCDVDVVGQWTQLDQYEHTVRRFAGERPCERGLYRLDSVAARWVDVFGLWANRTVTPNGAEVRNLADPDLADDAVAATSAVMGRLAHADVAGVREYESGDPWRMIAWRQTAHRGELMTRDGGRDRAADALIIIDTWDVDTSDVSHSAGDADVMFDACLATAMKQCDAIWASGGRVTVTDGVHHHADTDSIARFLAAARPETHTDGGRDGVGDPTGPAGRAEAVSRRLASLGPHTVAMLVTAAASSTPIVDDGEKSGDIPSSASFKTALRGTLPQNRLVVIRPDADGAATTKRQATAEHRTEGESEKPDAAVSIPAVSIPAMSIPAVLIRALTVPAALAIAIWQATALFSIGWWTWFALASFVAIGVESSIPGRRPGTRALRCAVVSAMLTVAAVVTVMARVRRMMGETSPGAGTGDAAWLGSVRSAIVDGATEIYEQYVPVTVSGNADVLLLVVVAIVAVVLRCLLAIRSFRPVCALLPMILMAVDYAWLGQETPLPWIVACAGLVVILLWAGHDRRFAAPVPIIASVVVMALTAALTPPAVIAAQRVDIPLGESGGLFSNSTINPMVDLKRGVNRVGGVTAFTYTGGRRLYFRLATLDDFNGDTWSFSRRLSDGGDFYGGASGADSDGRRQGEIQLGYSTFFNNRTPIDRYLDILGTDADADIPVRDVNTTVTINDLRSRFLPVPAGTVTASGMGGGWRQGGDTAIYSTSSSTDTGMGYTVEGRYLAPIASVGDFRRITALTDLERKAVEARQRQLIHIGIVGGETVTDGDGDVVGQVTQAGIRLSDAFIRAHDLDARTSRVLVATPLSDDSSSNGPASDDAMNGGTGPSVQRYVIDKNPPSWMMRQARAYGTGEYANSLPDDEFVMITLSGYSGGASYEDPYDWGVKAPRGYDELPSHLPDQIKAVVGNAARQGISTRGRSADEQIAAMRYLVDYFTTSGFSYSLDAPDGSGRNNLGVIGDFLDRRTGYCAHYASALAVLGRAMGVKTRMVLGYAPGSGDVSGGAIGVSSSQLHSWVEAYIDGIGWVPFDVTPAADESPSSDTTPSAATSATSPSESSSTDASSSGSSSMDDKDTDAKDTGSGGEASASPSASDGAAGNATDDVVDAAASQDTKGSPVTSYGLRVLALLAWSSAVYAVGSAGMWTRRIRRRRRYARIRAGAGDAPRLAWRELTDSAWDHGIRWTRGATDHEMADAIVAALGDHADADMRRIITDHADAAVQSAFARPGTRGATTGERFRTDGTEASIAGLEHVRQALHDMCRARHGGVGGMARRIASALIPPSLLRHGA</sequence>
<feature type="compositionally biased region" description="Basic and acidic residues" evidence="1">
    <location>
        <begin position="392"/>
        <end position="406"/>
    </location>
</feature>
<keyword evidence="2" id="KW-0472">Membrane</keyword>
<feature type="transmembrane region" description="Helical" evidence="2">
    <location>
        <begin position="547"/>
        <end position="564"/>
    </location>
</feature>
<dbReference type="SUPFAM" id="SSF54001">
    <property type="entry name" value="Cysteine proteinases"/>
    <property type="match status" value="1"/>
</dbReference>
<name>A0A2U2MTI3_9BIFI</name>
<feature type="region of interest" description="Disordered" evidence="1">
    <location>
        <begin position="1134"/>
        <end position="1199"/>
    </location>
</feature>
<dbReference type="SMART" id="SM00460">
    <property type="entry name" value="TGc"/>
    <property type="match status" value="1"/>
</dbReference>
<feature type="compositionally biased region" description="Basic and acidic residues" evidence="1">
    <location>
        <begin position="298"/>
        <end position="308"/>
    </location>
</feature>
<feature type="transmembrane region" description="Helical" evidence="2">
    <location>
        <begin position="622"/>
        <end position="643"/>
    </location>
</feature>
<feature type="transmembrane region" description="Helical" evidence="2">
    <location>
        <begin position="45"/>
        <end position="64"/>
    </location>
</feature>
<dbReference type="Proteomes" id="UP000245753">
    <property type="component" value="Unassembled WGS sequence"/>
</dbReference>
<feature type="compositionally biased region" description="Low complexity" evidence="1">
    <location>
        <begin position="1185"/>
        <end position="1198"/>
    </location>
</feature>
<feature type="region of interest" description="Disordered" evidence="1">
    <location>
        <begin position="905"/>
        <end position="931"/>
    </location>
</feature>
<accession>A0A2U2MTI3</accession>
<evidence type="ECO:0000256" key="1">
    <source>
        <dbReference type="SAM" id="MobiDB-lite"/>
    </source>
</evidence>
<keyword evidence="5" id="KW-1185">Reference proteome</keyword>
<organism evidence="4 5">
    <name type="scientific">Bifidobacterium catulorum</name>
    <dbReference type="NCBI Taxonomy" id="1630173"/>
    <lineage>
        <taxon>Bacteria</taxon>
        <taxon>Bacillati</taxon>
        <taxon>Actinomycetota</taxon>
        <taxon>Actinomycetes</taxon>
        <taxon>Bifidobacteriales</taxon>
        <taxon>Bifidobacteriaceae</taxon>
        <taxon>Bifidobacterium</taxon>
    </lineage>
</organism>
<dbReference type="PANTHER" id="PTHR42736:SF1">
    <property type="entry name" value="PROTEIN-GLUTAMINE GAMMA-GLUTAMYLTRANSFERASE"/>
    <property type="match status" value="1"/>
</dbReference>
<keyword evidence="2" id="KW-1133">Transmembrane helix</keyword>
<dbReference type="InterPro" id="IPR002931">
    <property type="entry name" value="Transglutaminase-like"/>
</dbReference>
<dbReference type="InterPro" id="IPR021878">
    <property type="entry name" value="TgpA_N"/>
</dbReference>
<feature type="transmembrane region" description="Helical" evidence="2">
    <location>
        <begin position="20"/>
        <end position="39"/>
    </location>
</feature>
<evidence type="ECO:0000256" key="2">
    <source>
        <dbReference type="SAM" id="Phobius"/>
    </source>
</evidence>
<feature type="transmembrane region" description="Helical" evidence="2">
    <location>
        <begin position="571"/>
        <end position="588"/>
    </location>
</feature>
<feature type="transmembrane region" description="Helical" evidence="2">
    <location>
        <begin position="480"/>
        <end position="499"/>
    </location>
</feature>
<dbReference type="EMBL" id="QFFN01000006">
    <property type="protein sequence ID" value="PWG60142.1"/>
    <property type="molecule type" value="Genomic_DNA"/>
</dbReference>
<dbReference type="InterPro" id="IPR052901">
    <property type="entry name" value="Bact_TGase-like"/>
</dbReference>
<dbReference type="Pfam" id="PF01841">
    <property type="entry name" value="Transglut_core"/>
    <property type="match status" value="1"/>
</dbReference>
<proteinExistence type="predicted"/>
<dbReference type="PANTHER" id="PTHR42736">
    <property type="entry name" value="PROTEIN-GLUTAMINE GAMMA-GLUTAMYLTRANSFERASE"/>
    <property type="match status" value="1"/>
</dbReference>
<feature type="transmembrane region" description="Helical" evidence="2">
    <location>
        <begin position="448"/>
        <end position="468"/>
    </location>
</feature>
<feature type="transmembrane region" description="Helical" evidence="2">
    <location>
        <begin position="424"/>
        <end position="442"/>
    </location>
</feature>
<dbReference type="Gene3D" id="3.10.620.30">
    <property type="match status" value="1"/>
</dbReference>
<feature type="compositionally biased region" description="Basic and acidic residues" evidence="1">
    <location>
        <begin position="1170"/>
        <end position="1179"/>
    </location>
</feature>
<feature type="region of interest" description="Disordered" evidence="1">
    <location>
        <begin position="381"/>
        <end position="406"/>
    </location>
</feature>
<gene>
    <name evidence="4" type="ORF">DF200_03650</name>
</gene>
<dbReference type="InterPro" id="IPR002881">
    <property type="entry name" value="DUF58"/>
</dbReference>
<keyword evidence="2" id="KW-0812">Transmembrane</keyword>
<comment type="caution">
    <text evidence="4">The sequence shown here is derived from an EMBL/GenBank/DDBJ whole genome shotgun (WGS) entry which is preliminary data.</text>
</comment>
<feature type="domain" description="Transglutaminase-like" evidence="3">
    <location>
        <begin position="1062"/>
        <end position="1133"/>
    </location>
</feature>
<feature type="region of interest" description="Disordered" evidence="1">
    <location>
        <begin position="298"/>
        <end position="318"/>
    </location>
</feature>
<evidence type="ECO:0000313" key="4">
    <source>
        <dbReference type="EMBL" id="PWG60142.1"/>
    </source>
</evidence>
<feature type="compositionally biased region" description="Low complexity" evidence="1">
    <location>
        <begin position="1135"/>
        <end position="1169"/>
    </location>
</feature>
<dbReference type="Pfam" id="PF01882">
    <property type="entry name" value="DUF58"/>
    <property type="match status" value="1"/>
</dbReference>
<feature type="transmembrane region" description="Helical" evidence="2">
    <location>
        <begin position="594"/>
        <end position="610"/>
    </location>
</feature>
<dbReference type="Pfam" id="PF11992">
    <property type="entry name" value="TgpA_N"/>
    <property type="match status" value="1"/>
</dbReference>
<dbReference type="InterPro" id="IPR038765">
    <property type="entry name" value="Papain-like_cys_pep_sf"/>
</dbReference>
<protein>
    <recommendedName>
        <fullName evidence="3">Transglutaminase-like domain-containing protein</fullName>
    </recommendedName>
</protein>
<feature type="transmembrane region" description="Helical" evidence="2">
    <location>
        <begin position="1221"/>
        <end position="1244"/>
    </location>
</feature>
<evidence type="ECO:0000313" key="5">
    <source>
        <dbReference type="Proteomes" id="UP000245753"/>
    </source>
</evidence>